<accession>A0A5R9QH86</accession>
<comment type="subcellular location">
    <subcellularLocation>
        <location evidence="1">Membrane</location>
        <topology evidence="1">Multi-pass membrane protein</topology>
    </subcellularLocation>
</comment>
<feature type="transmembrane region" description="Helical" evidence="5">
    <location>
        <begin position="164"/>
        <end position="182"/>
    </location>
</feature>
<dbReference type="Proteomes" id="UP000306753">
    <property type="component" value="Unassembled WGS sequence"/>
</dbReference>
<dbReference type="AlphaFoldDB" id="A0A5R9QH86"/>
<feature type="transmembrane region" description="Helical" evidence="5">
    <location>
        <begin position="211"/>
        <end position="229"/>
    </location>
</feature>
<evidence type="ECO:0000256" key="5">
    <source>
        <dbReference type="SAM" id="Phobius"/>
    </source>
</evidence>
<feature type="transmembrane region" description="Helical" evidence="5">
    <location>
        <begin position="24"/>
        <end position="42"/>
    </location>
</feature>
<evidence type="ECO:0000256" key="3">
    <source>
        <dbReference type="ARBA" id="ARBA00022989"/>
    </source>
</evidence>
<evidence type="ECO:0000313" key="8">
    <source>
        <dbReference type="Proteomes" id="UP000306753"/>
    </source>
</evidence>
<feature type="transmembrane region" description="Helical" evidence="5">
    <location>
        <begin position="287"/>
        <end position="311"/>
    </location>
</feature>
<evidence type="ECO:0000256" key="2">
    <source>
        <dbReference type="ARBA" id="ARBA00022692"/>
    </source>
</evidence>
<dbReference type="GO" id="GO:0016020">
    <property type="term" value="C:membrane"/>
    <property type="evidence" value="ECO:0007669"/>
    <property type="project" value="UniProtKB-SubCell"/>
</dbReference>
<dbReference type="InterPro" id="IPR051533">
    <property type="entry name" value="WaaL-like"/>
</dbReference>
<keyword evidence="3 5" id="KW-1133">Transmembrane helix</keyword>
<name>A0A5R9QH86_9GAMM</name>
<feature type="transmembrane region" description="Helical" evidence="5">
    <location>
        <begin position="49"/>
        <end position="66"/>
    </location>
</feature>
<keyword evidence="8" id="KW-1185">Reference proteome</keyword>
<evidence type="ECO:0000256" key="4">
    <source>
        <dbReference type="ARBA" id="ARBA00023136"/>
    </source>
</evidence>
<dbReference type="Pfam" id="PF04932">
    <property type="entry name" value="Wzy_C"/>
    <property type="match status" value="1"/>
</dbReference>
<feature type="transmembrane region" description="Helical" evidence="5">
    <location>
        <begin position="188"/>
        <end position="204"/>
    </location>
</feature>
<dbReference type="EMBL" id="QLAG01000005">
    <property type="protein sequence ID" value="TLX64586.1"/>
    <property type="molecule type" value="Genomic_DNA"/>
</dbReference>
<feature type="domain" description="O-antigen ligase-related" evidence="6">
    <location>
        <begin position="171"/>
        <end position="304"/>
    </location>
</feature>
<keyword evidence="7" id="KW-0436">Ligase</keyword>
<dbReference type="PANTHER" id="PTHR37422:SF13">
    <property type="entry name" value="LIPOPOLYSACCHARIDE BIOSYNTHESIS PROTEIN PA4999-RELATED"/>
    <property type="match status" value="1"/>
</dbReference>
<protein>
    <submittedName>
        <fullName evidence="7">O-antigen ligase domain-containing protein</fullName>
    </submittedName>
</protein>
<dbReference type="PANTHER" id="PTHR37422">
    <property type="entry name" value="TEICHURONIC ACID BIOSYNTHESIS PROTEIN TUAE"/>
    <property type="match status" value="1"/>
</dbReference>
<evidence type="ECO:0000259" key="6">
    <source>
        <dbReference type="Pfam" id="PF04932"/>
    </source>
</evidence>
<sequence>MALLVFVASYLVLPTAKMVNNVYYTLLALPSLGVLLCYRGAGIKTSPDLLLWALLLAWFAVVGIWSGDAQHYKHLLYVGLFVLTVSRLIDPQPLRHPLFARGLYWILVGYVSGSALFYWATSHYAVGERVLWLPSRMTGPIYTSMWIACCFALAVPGWLRSRQFIELMLAFVVALFCMGYVLQSRSGLVALAAFVLLASIYLSLRRLRDSLWLAGSLLVIGGAALWAGMTFPEVGSLFERADAGRLHLWNIMLNEWYACGLWMGCGLEHRTDQLLLNGEPIAHPHSVFLSLGVFGGVVALAIFVALIVVVLRRAWLCRDPWGLYLATALVGLNFDGTKLVGNPDELWLLVILPACLIGHPRLSASHSS</sequence>
<gene>
    <name evidence="7" type="ORF">DN820_05610</name>
</gene>
<reference evidence="7 8" key="1">
    <citation type="journal article" date="2017" name="Eur. J. Clin. Microbiol. Infect. Dis.">
        <title>Uncommonly isolated clinical Pseudomonas: identification and phylogenetic assignation.</title>
        <authorList>
            <person name="Mulet M."/>
            <person name="Gomila M."/>
            <person name="Ramirez A."/>
            <person name="Cardew S."/>
            <person name="Moore E.R."/>
            <person name="Lalucat J."/>
            <person name="Garcia-Valdes E."/>
        </authorList>
    </citation>
    <scope>NUCLEOTIDE SEQUENCE [LARGE SCALE GENOMIC DNA]</scope>
    <source>
        <strain evidence="7 8">SD129</strain>
    </source>
</reference>
<comment type="caution">
    <text evidence="7">The sequence shown here is derived from an EMBL/GenBank/DDBJ whole genome shotgun (WGS) entry which is preliminary data.</text>
</comment>
<feature type="transmembrane region" description="Helical" evidence="5">
    <location>
        <begin position="102"/>
        <end position="121"/>
    </location>
</feature>
<keyword evidence="4 5" id="KW-0472">Membrane</keyword>
<keyword evidence="2 5" id="KW-0812">Transmembrane</keyword>
<dbReference type="GO" id="GO:0016874">
    <property type="term" value="F:ligase activity"/>
    <property type="evidence" value="ECO:0007669"/>
    <property type="project" value="UniProtKB-KW"/>
</dbReference>
<proteinExistence type="predicted"/>
<dbReference type="InterPro" id="IPR007016">
    <property type="entry name" value="O-antigen_ligase-rel_domated"/>
</dbReference>
<evidence type="ECO:0000313" key="7">
    <source>
        <dbReference type="EMBL" id="TLX64586.1"/>
    </source>
</evidence>
<organism evidence="7 8">
    <name type="scientific">Stutzerimonas nosocomialis</name>
    <dbReference type="NCBI Taxonomy" id="1056496"/>
    <lineage>
        <taxon>Bacteria</taxon>
        <taxon>Pseudomonadati</taxon>
        <taxon>Pseudomonadota</taxon>
        <taxon>Gammaproteobacteria</taxon>
        <taxon>Pseudomonadales</taxon>
        <taxon>Pseudomonadaceae</taxon>
        <taxon>Stutzerimonas</taxon>
    </lineage>
</organism>
<feature type="transmembrane region" description="Helical" evidence="5">
    <location>
        <begin position="141"/>
        <end position="159"/>
    </location>
</feature>
<evidence type="ECO:0000256" key="1">
    <source>
        <dbReference type="ARBA" id="ARBA00004141"/>
    </source>
</evidence>